<gene>
    <name evidence="1" type="ORF">GKA01_22910</name>
</gene>
<dbReference type="RefSeq" id="WP_146863084.1">
    <property type="nucleotide sequence ID" value="NZ_BARK01000021.1"/>
</dbReference>
<dbReference type="Proteomes" id="UP000321079">
    <property type="component" value="Unassembled WGS sequence"/>
</dbReference>
<proteinExistence type="predicted"/>
<dbReference type="AlphaFoldDB" id="A0A511B9V7"/>
<comment type="caution">
    <text evidence="1">The sequence shown here is derived from an EMBL/GenBank/DDBJ whole genome shotgun (WGS) entry which is preliminary data.</text>
</comment>
<evidence type="ECO:0000313" key="2">
    <source>
        <dbReference type="Proteomes" id="UP000321079"/>
    </source>
</evidence>
<evidence type="ECO:0008006" key="3">
    <source>
        <dbReference type="Google" id="ProtNLM"/>
    </source>
</evidence>
<accession>A0A511B9V7</accession>
<evidence type="ECO:0000313" key="1">
    <source>
        <dbReference type="EMBL" id="GEK97094.1"/>
    </source>
</evidence>
<dbReference type="OrthoDB" id="7269306at2"/>
<name>A0A511B9V7_9PROT</name>
<reference evidence="1 2" key="1">
    <citation type="submission" date="2019-07" db="EMBL/GenBank/DDBJ databases">
        <title>Whole genome shotgun sequence of Gluconobacter kanchanaburiensis NBRC 103587.</title>
        <authorList>
            <person name="Hosoyama A."/>
            <person name="Uohara A."/>
            <person name="Ohji S."/>
            <person name="Ichikawa N."/>
        </authorList>
    </citation>
    <scope>NUCLEOTIDE SEQUENCE [LARGE SCALE GENOMIC DNA]</scope>
    <source>
        <strain evidence="1 2">NBRC 103587</strain>
    </source>
</reference>
<dbReference type="EMBL" id="BJVA01000017">
    <property type="protein sequence ID" value="GEK97094.1"/>
    <property type="molecule type" value="Genomic_DNA"/>
</dbReference>
<protein>
    <recommendedName>
        <fullName evidence="3">Flagellar assembly protein FliH/Type III secretion system HrpE domain-containing protein</fullName>
    </recommendedName>
</protein>
<sequence>MDNKFIKDNEPRNSLYLEDFDIMPSPEKTFYEDKDNTINETDVKEVSLCEESYRKGFEEGKILSKNNMDKEKYNIIKLIEEKILDIEKDINNKIRNRFDIIFMEAGEKIYQIAFSMFLNLMRQYGEKESKEYIKNVIPLLKTRDKIKITCCENLYKNIHEYIINRSDAITTTVLDENLQKGDFKIFWDNGILTHDVRIIMEDIEKKLNNSNVEK</sequence>
<keyword evidence="2" id="KW-1185">Reference proteome</keyword>
<organism evidence="1 2">
    <name type="scientific">Gluconobacter kanchanaburiensis NBRC 103587</name>
    <dbReference type="NCBI Taxonomy" id="1307948"/>
    <lineage>
        <taxon>Bacteria</taxon>
        <taxon>Pseudomonadati</taxon>
        <taxon>Pseudomonadota</taxon>
        <taxon>Alphaproteobacteria</taxon>
        <taxon>Acetobacterales</taxon>
        <taxon>Acetobacteraceae</taxon>
        <taxon>Gluconobacter</taxon>
    </lineage>
</organism>